<keyword evidence="7" id="KW-1185">Reference proteome</keyword>
<dbReference type="InterPro" id="IPR036388">
    <property type="entry name" value="WH-like_DNA-bd_sf"/>
</dbReference>
<dbReference type="SUPFAM" id="SSF53850">
    <property type="entry name" value="Periplasmic binding protein-like II"/>
    <property type="match status" value="1"/>
</dbReference>
<keyword evidence="3" id="KW-0238">DNA-binding</keyword>
<evidence type="ECO:0000313" key="7">
    <source>
        <dbReference type="Proteomes" id="UP000031197"/>
    </source>
</evidence>
<gene>
    <name evidence="6" type="ORF">RJ41_17310</name>
</gene>
<dbReference type="Pfam" id="PF00126">
    <property type="entry name" value="HTH_1"/>
    <property type="match status" value="1"/>
</dbReference>
<dbReference type="SUPFAM" id="SSF46785">
    <property type="entry name" value="Winged helix' DNA-binding domain"/>
    <property type="match status" value="1"/>
</dbReference>
<dbReference type="InterPro" id="IPR005119">
    <property type="entry name" value="LysR_subst-bd"/>
</dbReference>
<evidence type="ECO:0000256" key="4">
    <source>
        <dbReference type="ARBA" id="ARBA00023163"/>
    </source>
</evidence>
<organism evidence="6 7">
    <name type="scientific">Alteromonas marina</name>
    <dbReference type="NCBI Taxonomy" id="203795"/>
    <lineage>
        <taxon>Bacteria</taxon>
        <taxon>Pseudomonadati</taxon>
        <taxon>Pseudomonadota</taxon>
        <taxon>Gammaproteobacteria</taxon>
        <taxon>Alteromonadales</taxon>
        <taxon>Alteromonadaceae</taxon>
        <taxon>Alteromonas/Salinimonas group</taxon>
        <taxon>Alteromonas</taxon>
    </lineage>
</organism>
<protein>
    <submittedName>
        <fullName evidence="6">LysR family transcriptional regulator</fullName>
    </submittedName>
</protein>
<dbReference type="EMBL" id="JWLW01000066">
    <property type="protein sequence ID" value="KHT44616.1"/>
    <property type="molecule type" value="Genomic_DNA"/>
</dbReference>
<dbReference type="PANTHER" id="PTHR30118:SF15">
    <property type="entry name" value="TRANSCRIPTIONAL REGULATORY PROTEIN"/>
    <property type="match status" value="1"/>
</dbReference>
<dbReference type="Gene3D" id="3.40.190.10">
    <property type="entry name" value="Periplasmic binding protein-like II"/>
    <property type="match status" value="2"/>
</dbReference>
<dbReference type="InterPro" id="IPR050389">
    <property type="entry name" value="LysR-type_TF"/>
</dbReference>
<evidence type="ECO:0000256" key="3">
    <source>
        <dbReference type="ARBA" id="ARBA00023125"/>
    </source>
</evidence>
<comment type="similarity">
    <text evidence="1">Belongs to the LysR transcriptional regulatory family.</text>
</comment>
<dbReference type="GO" id="GO:0003677">
    <property type="term" value="F:DNA binding"/>
    <property type="evidence" value="ECO:0007669"/>
    <property type="project" value="UniProtKB-KW"/>
</dbReference>
<dbReference type="GO" id="GO:0003700">
    <property type="term" value="F:DNA-binding transcription factor activity"/>
    <property type="evidence" value="ECO:0007669"/>
    <property type="project" value="InterPro"/>
</dbReference>
<sequence>MYVIQKKMVSQLDIKQLRTFVALIKVRNLSRVAEQLGVSQQAVSEHLKKMRNVFNDRLFIRSGNGVQPTALAVALQPRVTATLEAFDSLLTPETFSPSTTSTTFTLACTDFEQVSLLPSVLADIRQLAPKLKIAIKKLELDSLANDLKNGEVDLAITNPSLAPSAYPSETLYRERYKCVVSSQSKLTKNEMTVAQISKIPQVVVSPSRGDFSGAIHHWFEAKGHPREVFMSFPTFSAAIETIHSTDLCGFVPSALIPNRKLRVIELNETPPGFDVISTWHHRLSNDPLTLWIRKLLVNTIEGRSTPG</sequence>
<keyword evidence="4" id="KW-0804">Transcription</keyword>
<proteinExistence type="inferred from homology"/>
<evidence type="ECO:0000256" key="1">
    <source>
        <dbReference type="ARBA" id="ARBA00009437"/>
    </source>
</evidence>
<dbReference type="PROSITE" id="PS50931">
    <property type="entry name" value="HTH_LYSR"/>
    <property type="match status" value="1"/>
</dbReference>
<feature type="domain" description="HTH lysR-type" evidence="5">
    <location>
        <begin position="12"/>
        <end position="69"/>
    </location>
</feature>
<keyword evidence="2" id="KW-0805">Transcription regulation</keyword>
<dbReference type="Pfam" id="PF03466">
    <property type="entry name" value="LysR_substrate"/>
    <property type="match status" value="1"/>
</dbReference>
<name>A0A0B3Y745_9ALTE</name>
<evidence type="ECO:0000256" key="2">
    <source>
        <dbReference type="ARBA" id="ARBA00023015"/>
    </source>
</evidence>
<evidence type="ECO:0000259" key="5">
    <source>
        <dbReference type="PROSITE" id="PS50931"/>
    </source>
</evidence>
<accession>A0A0B3Y745</accession>
<reference evidence="6 7" key="1">
    <citation type="submission" date="2014-12" db="EMBL/GenBank/DDBJ databases">
        <title>Genome sequencing of Alteromonas marina AD001.</title>
        <authorList>
            <person name="Adrian T.G.S."/>
            <person name="Chan K.G."/>
        </authorList>
    </citation>
    <scope>NUCLEOTIDE SEQUENCE [LARGE SCALE GENOMIC DNA]</scope>
    <source>
        <strain evidence="6 7">AD001</strain>
    </source>
</reference>
<evidence type="ECO:0000313" key="6">
    <source>
        <dbReference type="EMBL" id="KHT44616.1"/>
    </source>
</evidence>
<dbReference type="Proteomes" id="UP000031197">
    <property type="component" value="Unassembled WGS sequence"/>
</dbReference>
<dbReference type="InterPro" id="IPR036390">
    <property type="entry name" value="WH_DNA-bd_sf"/>
</dbReference>
<dbReference type="Gene3D" id="1.10.10.10">
    <property type="entry name" value="Winged helix-like DNA-binding domain superfamily/Winged helix DNA-binding domain"/>
    <property type="match status" value="1"/>
</dbReference>
<comment type="caution">
    <text evidence="6">The sequence shown here is derived from an EMBL/GenBank/DDBJ whole genome shotgun (WGS) entry which is preliminary data.</text>
</comment>
<dbReference type="PANTHER" id="PTHR30118">
    <property type="entry name" value="HTH-TYPE TRANSCRIPTIONAL REGULATOR LEUO-RELATED"/>
    <property type="match status" value="1"/>
</dbReference>
<dbReference type="AlphaFoldDB" id="A0A0B3Y745"/>
<dbReference type="InterPro" id="IPR000847">
    <property type="entry name" value="LysR_HTH_N"/>
</dbReference>